<evidence type="ECO:0000313" key="9">
    <source>
        <dbReference type="Proteomes" id="UP000185628"/>
    </source>
</evidence>
<dbReference type="Gene3D" id="3.90.180.10">
    <property type="entry name" value="Medium-chain alcohol dehydrogenases, catalytic domain"/>
    <property type="match status" value="1"/>
</dbReference>
<dbReference type="PROSITE" id="PS00059">
    <property type="entry name" value="ADH_ZINC"/>
    <property type="match status" value="1"/>
</dbReference>
<dbReference type="InterPro" id="IPR050129">
    <property type="entry name" value="Zn_alcohol_dh"/>
</dbReference>
<dbReference type="OrthoDB" id="3567264at2"/>
<protein>
    <submittedName>
        <fullName evidence="8">L-threonine 3-dehydrogenase</fullName>
    </submittedName>
</protein>
<comment type="caution">
    <text evidence="8">The sequence shown here is derived from an EMBL/GenBank/DDBJ whole genome shotgun (WGS) entry which is preliminary data.</text>
</comment>
<evidence type="ECO:0000259" key="7">
    <source>
        <dbReference type="Pfam" id="PF08240"/>
    </source>
</evidence>
<name>A0A1Q5Q0C3_9ACTO</name>
<evidence type="ECO:0000256" key="5">
    <source>
        <dbReference type="RuleBase" id="RU361277"/>
    </source>
</evidence>
<evidence type="ECO:0000259" key="6">
    <source>
        <dbReference type="Pfam" id="PF00107"/>
    </source>
</evidence>
<dbReference type="Pfam" id="PF00107">
    <property type="entry name" value="ADH_zinc_N"/>
    <property type="match status" value="1"/>
</dbReference>
<dbReference type="GO" id="GO:0016491">
    <property type="term" value="F:oxidoreductase activity"/>
    <property type="evidence" value="ECO:0007669"/>
    <property type="project" value="UniProtKB-KW"/>
</dbReference>
<comment type="cofactor">
    <cofactor evidence="1 5">
        <name>Zn(2+)</name>
        <dbReference type="ChEBI" id="CHEBI:29105"/>
    </cofactor>
</comment>
<feature type="domain" description="Alcohol dehydrogenase-like C-terminal" evidence="6">
    <location>
        <begin position="180"/>
        <end position="304"/>
    </location>
</feature>
<dbReference type="InterPro" id="IPR013154">
    <property type="entry name" value="ADH-like_N"/>
</dbReference>
<evidence type="ECO:0000256" key="1">
    <source>
        <dbReference type="ARBA" id="ARBA00001947"/>
    </source>
</evidence>
<comment type="similarity">
    <text evidence="5">Belongs to the zinc-containing alcohol dehydrogenase family.</text>
</comment>
<dbReference type="PANTHER" id="PTHR43401">
    <property type="entry name" value="L-THREONINE 3-DEHYDROGENASE"/>
    <property type="match status" value="1"/>
</dbReference>
<organism evidence="8 9">
    <name type="scientific">Bowdeniella nasicola</name>
    <dbReference type="NCBI Taxonomy" id="208480"/>
    <lineage>
        <taxon>Bacteria</taxon>
        <taxon>Bacillati</taxon>
        <taxon>Actinomycetota</taxon>
        <taxon>Actinomycetes</taxon>
        <taxon>Actinomycetales</taxon>
        <taxon>Actinomycetaceae</taxon>
        <taxon>Bowdeniella</taxon>
    </lineage>
</organism>
<dbReference type="AlphaFoldDB" id="A0A1Q5Q0C3"/>
<dbReference type="STRING" id="208480.SAMN02910418_00748"/>
<keyword evidence="4" id="KW-0560">Oxidoreductase</keyword>
<keyword evidence="2 5" id="KW-0479">Metal-binding</keyword>
<dbReference type="RefSeq" id="WP_073717398.1">
    <property type="nucleotide sequence ID" value="NZ_MQVR01000084.1"/>
</dbReference>
<keyword evidence="3 5" id="KW-0862">Zinc</keyword>
<dbReference type="PANTHER" id="PTHR43401:SF2">
    <property type="entry name" value="L-THREONINE 3-DEHYDROGENASE"/>
    <property type="match status" value="1"/>
</dbReference>
<evidence type="ECO:0000256" key="3">
    <source>
        <dbReference type="ARBA" id="ARBA00022833"/>
    </source>
</evidence>
<feature type="domain" description="Alcohol dehydrogenase-like N-terminal" evidence="7">
    <location>
        <begin position="24"/>
        <end position="142"/>
    </location>
</feature>
<evidence type="ECO:0000313" key="8">
    <source>
        <dbReference type="EMBL" id="OKL53142.1"/>
    </source>
</evidence>
<proteinExistence type="inferred from homology"/>
<dbReference type="Gene3D" id="3.40.50.720">
    <property type="entry name" value="NAD(P)-binding Rossmann-like Domain"/>
    <property type="match status" value="1"/>
</dbReference>
<dbReference type="InterPro" id="IPR002328">
    <property type="entry name" value="ADH_Zn_CS"/>
</dbReference>
<reference evidence="9" key="1">
    <citation type="submission" date="2016-12" db="EMBL/GenBank/DDBJ databases">
        <authorList>
            <person name="Meng X."/>
        </authorList>
    </citation>
    <scope>NUCLEOTIDE SEQUENCE [LARGE SCALE GENOMIC DNA]</scope>
    <source>
        <strain evidence="9">DSM 19116</strain>
    </source>
</reference>
<dbReference type="SUPFAM" id="SSF50129">
    <property type="entry name" value="GroES-like"/>
    <property type="match status" value="1"/>
</dbReference>
<evidence type="ECO:0000256" key="2">
    <source>
        <dbReference type="ARBA" id="ARBA00022723"/>
    </source>
</evidence>
<dbReference type="InterPro" id="IPR013149">
    <property type="entry name" value="ADH-like_C"/>
</dbReference>
<dbReference type="InterPro" id="IPR036291">
    <property type="entry name" value="NAD(P)-bd_dom_sf"/>
</dbReference>
<keyword evidence="9" id="KW-1185">Reference proteome</keyword>
<sequence length="352" mass="38103">MRALVKAEAAPGLELIDVPEPETGPGEVKIRVLRAGLCGTDLHIWQWDDWAASMLKPPLTIGHEFYGEIVEIGLGVAQGEGRDELRVGMHVSVEGHVVCGRCRNCRAGRRHMCIRTNSIGVNRDGAFADYVVVPASNVWVQPDAIDPELGAIFDPLGNAFHTAQQVPMLGEDVLITGAGPIGCMAAAIAQHAGARNVVVTDVSEYRLGLARTAGATVAVNVAERSVSDVQKELGMREGFDVAMEMSGVPSAMSDILNNCTHGAHIALLGLPKDPYPIDWGKVITHMFTIKGVYGRDMFDTWYHMTFCMESSATFREAIRGVITHRFAAEDWEEAFKAAASGTCGKVVMDWEN</sequence>
<dbReference type="Pfam" id="PF08240">
    <property type="entry name" value="ADH_N"/>
    <property type="match status" value="1"/>
</dbReference>
<dbReference type="Proteomes" id="UP000185628">
    <property type="component" value="Unassembled WGS sequence"/>
</dbReference>
<gene>
    <name evidence="8" type="ORF">BSZ39_11105</name>
</gene>
<dbReference type="SUPFAM" id="SSF51735">
    <property type="entry name" value="NAD(P)-binding Rossmann-fold domains"/>
    <property type="match status" value="1"/>
</dbReference>
<evidence type="ECO:0000256" key="4">
    <source>
        <dbReference type="ARBA" id="ARBA00023002"/>
    </source>
</evidence>
<accession>A0A1Q5Q0C3</accession>
<dbReference type="GO" id="GO:0008270">
    <property type="term" value="F:zinc ion binding"/>
    <property type="evidence" value="ECO:0007669"/>
    <property type="project" value="InterPro"/>
</dbReference>
<dbReference type="EMBL" id="MQVR01000084">
    <property type="protein sequence ID" value="OKL53142.1"/>
    <property type="molecule type" value="Genomic_DNA"/>
</dbReference>
<dbReference type="NCBIfam" id="NF003808">
    <property type="entry name" value="PRK05396.1"/>
    <property type="match status" value="1"/>
</dbReference>
<dbReference type="InterPro" id="IPR011032">
    <property type="entry name" value="GroES-like_sf"/>
</dbReference>